<name>A0A090W7X9_9FLAO</name>
<dbReference type="AlphaFoldDB" id="A0A090W7X9"/>
<keyword evidence="1" id="KW-0378">Hydrolase</keyword>
<evidence type="ECO:0000313" key="1">
    <source>
        <dbReference type="EMBL" id="GAL63647.1"/>
    </source>
</evidence>
<sequence length="148" mass="17370">MNVLGVNGSSEKQGYLENLTDKQKGKVFIGTENTHTWQVRGFYRTKTWFRDGYPNKNQRPYELPDLTEEEVFTHDWVDELDRKNRKQIFNSSYDNATVRVSSRLNIEQLRDIPAYAGSFRWTGYDYIGEAGYVHGGWPFKAFMVEQLI</sequence>
<organism evidence="1 2">
    <name type="scientific">Algibacter lectus</name>
    <dbReference type="NCBI Taxonomy" id="221126"/>
    <lineage>
        <taxon>Bacteria</taxon>
        <taxon>Pseudomonadati</taxon>
        <taxon>Bacteroidota</taxon>
        <taxon>Flavobacteriia</taxon>
        <taxon>Flavobacteriales</taxon>
        <taxon>Flavobacteriaceae</taxon>
        <taxon>Algibacter</taxon>
    </lineage>
</organism>
<comment type="caution">
    <text evidence="1">The sequence shown here is derived from an EMBL/GenBank/DDBJ whole genome shotgun (WGS) entry which is preliminary data.</text>
</comment>
<accession>A0A090W7X9</accession>
<dbReference type="EC" id="3.2.1.23" evidence="1"/>
<reference evidence="1 2" key="1">
    <citation type="journal article" date="2014" name="Genome Announc.">
        <title>Draft Genome Sequences of Marine Flavobacterium Algibacter lectus Strains SS8 and NR4.</title>
        <authorList>
            <person name="Takatani N."/>
            <person name="Nakanishi M."/>
            <person name="Meirelles P."/>
            <person name="Mino S."/>
            <person name="Suda W."/>
            <person name="Oshima K."/>
            <person name="Hattori M."/>
            <person name="Ohkuma M."/>
            <person name="Hosokawa M."/>
            <person name="Miyashita K."/>
            <person name="Thompson F.L."/>
            <person name="Niwa A."/>
            <person name="Sawabe T."/>
            <person name="Sawabe T."/>
        </authorList>
    </citation>
    <scope>NUCLEOTIDE SEQUENCE [LARGE SCALE GENOMIC DNA]</scope>
    <source>
        <strain evidence="1 2">JCM 19300</strain>
    </source>
</reference>
<dbReference type="GO" id="GO:0004565">
    <property type="term" value="F:beta-galactosidase activity"/>
    <property type="evidence" value="ECO:0007669"/>
    <property type="project" value="UniProtKB-EC"/>
</dbReference>
<gene>
    <name evidence="1" type="ORF">JCM19300_2683</name>
</gene>
<evidence type="ECO:0000313" key="2">
    <source>
        <dbReference type="Proteomes" id="UP000029644"/>
    </source>
</evidence>
<dbReference type="Gene3D" id="3.20.20.80">
    <property type="entry name" value="Glycosidases"/>
    <property type="match status" value="1"/>
</dbReference>
<protein>
    <submittedName>
        <fullName evidence="1">Beta-galactosidase</fullName>
        <ecNumber evidence="1">3.2.1.23</ecNumber>
    </submittedName>
</protein>
<dbReference type="EMBL" id="BBNQ01000013">
    <property type="protein sequence ID" value="GAL63647.1"/>
    <property type="molecule type" value="Genomic_DNA"/>
</dbReference>
<keyword evidence="1" id="KW-0326">Glycosidase</keyword>
<dbReference type="Proteomes" id="UP000029644">
    <property type="component" value="Unassembled WGS sequence"/>
</dbReference>
<proteinExistence type="predicted"/>